<dbReference type="GeneID" id="20811870"/>
<dbReference type="OrthoDB" id="76559at2759"/>
<organism evidence="1">
    <name type="scientific">Aphanomyces astaci</name>
    <name type="common">Crayfish plague agent</name>
    <dbReference type="NCBI Taxonomy" id="112090"/>
    <lineage>
        <taxon>Eukaryota</taxon>
        <taxon>Sar</taxon>
        <taxon>Stramenopiles</taxon>
        <taxon>Oomycota</taxon>
        <taxon>Saprolegniomycetes</taxon>
        <taxon>Saprolegniales</taxon>
        <taxon>Verrucalvaceae</taxon>
        <taxon>Aphanomyces</taxon>
    </lineage>
</organism>
<proteinExistence type="predicted"/>
<dbReference type="RefSeq" id="XP_009834555.1">
    <property type="nucleotide sequence ID" value="XM_009836253.1"/>
</dbReference>
<gene>
    <name evidence="1" type="ORF">H257_09874</name>
</gene>
<reference evidence="1" key="1">
    <citation type="submission" date="2013-12" db="EMBL/GenBank/DDBJ databases">
        <title>The Genome Sequence of Aphanomyces astaci APO3.</title>
        <authorList>
            <consortium name="The Broad Institute Genomics Platform"/>
            <person name="Russ C."/>
            <person name="Tyler B."/>
            <person name="van West P."/>
            <person name="Dieguez-Uribeondo J."/>
            <person name="Young S.K."/>
            <person name="Zeng Q."/>
            <person name="Gargeya S."/>
            <person name="Fitzgerald M."/>
            <person name="Abouelleil A."/>
            <person name="Alvarado L."/>
            <person name="Chapman S.B."/>
            <person name="Gainer-Dewar J."/>
            <person name="Goldberg J."/>
            <person name="Griggs A."/>
            <person name="Gujja S."/>
            <person name="Hansen M."/>
            <person name="Howarth C."/>
            <person name="Imamovic A."/>
            <person name="Ireland A."/>
            <person name="Larimer J."/>
            <person name="McCowan C."/>
            <person name="Murphy C."/>
            <person name="Pearson M."/>
            <person name="Poon T.W."/>
            <person name="Priest M."/>
            <person name="Roberts A."/>
            <person name="Saif S."/>
            <person name="Shea T."/>
            <person name="Sykes S."/>
            <person name="Wortman J."/>
            <person name="Nusbaum C."/>
            <person name="Birren B."/>
        </authorList>
    </citation>
    <scope>NUCLEOTIDE SEQUENCE [LARGE SCALE GENOMIC DNA]</scope>
    <source>
        <strain evidence="1">APO3</strain>
    </source>
</reference>
<protein>
    <recommendedName>
        <fullName evidence="2">Tc1-like transposase DDE domain-containing protein</fullName>
    </recommendedName>
</protein>
<dbReference type="VEuPathDB" id="FungiDB:H257_09874"/>
<dbReference type="EMBL" id="KI913138">
    <property type="protein sequence ID" value="ETV75913.1"/>
    <property type="molecule type" value="Genomic_DNA"/>
</dbReference>
<evidence type="ECO:0008006" key="2">
    <source>
        <dbReference type="Google" id="ProtNLM"/>
    </source>
</evidence>
<dbReference type="AlphaFoldDB" id="W4GAD3"/>
<dbReference type="SUPFAM" id="SSF46689">
    <property type="entry name" value="Homeodomain-like"/>
    <property type="match status" value="1"/>
</dbReference>
<accession>W4GAD3</accession>
<sequence length="242" mass="28181">MISIDMRWRCVVLVQVYGIETECLRLLLGISERSVTRFNKMFSRTGHVCNTKRRVRQKKWPPEVNSWVSEYAIAHPCFYIEELEEALRLQFPSLNNISASTICRALMHDLGLTRKVLEKRAREGAEFELRDYYRRLSPYYLYPDQLVFVDETSKDGRDSIRKTSTERKMSTGELAIVPRRIRTLRVLGEHAVNVAKLVHCCIRRDFDGGSHGQTGSNDPRIIRLELTKHDVLVANIIRNSER</sequence>
<evidence type="ECO:0000313" key="1">
    <source>
        <dbReference type="EMBL" id="ETV75913.1"/>
    </source>
</evidence>
<dbReference type="STRING" id="112090.W4GAD3"/>
<dbReference type="InterPro" id="IPR009057">
    <property type="entry name" value="Homeodomain-like_sf"/>
</dbReference>
<name>W4GAD3_APHAT</name>